<evidence type="ECO:0000313" key="2">
    <source>
        <dbReference type="Proteomes" id="UP001162480"/>
    </source>
</evidence>
<sequence>MRPVFKLINSKLKFYHKAEAPSIPFPGLAYGYEETEDGALKKQEPPKRDTTLGPAFYNPYRFFDNSYKGCHFGNYTSSRGFYSISKVPGPGEYNITCAPSKKAENINTKQTAVVRYEAQIPRYLDAIVKKETKLSTPGPAEYIMKSQFDSVVKPETPFTEHPPFYSQAKRFTKHVNTNPAPGLYNDPRCALERIKKASCMKMSPFGQTSVRFQNDIDAKLLPE</sequence>
<proteinExistence type="predicted"/>
<dbReference type="PANTHER" id="PTHR21580:SF60">
    <property type="entry name" value="SPERM-TAIL PG-RICH REPEAT-CONTAINING PROTEIN 2"/>
    <property type="match status" value="1"/>
</dbReference>
<dbReference type="PANTHER" id="PTHR21580">
    <property type="entry name" value="SHIPPO-1-RELATED"/>
    <property type="match status" value="1"/>
</dbReference>
<dbReference type="AlphaFoldDB" id="A0AA36FLC9"/>
<gene>
    <name evidence="1" type="ORF">OCTVUL_1B002335</name>
</gene>
<organism evidence="1 2">
    <name type="scientific">Octopus vulgaris</name>
    <name type="common">Common octopus</name>
    <dbReference type="NCBI Taxonomy" id="6645"/>
    <lineage>
        <taxon>Eukaryota</taxon>
        <taxon>Metazoa</taxon>
        <taxon>Spiralia</taxon>
        <taxon>Lophotrochozoa</taxon>
        <taxon>Mollusca</taxon>
        <taxon>Cephalopoda</taxon>
        <taxon>Coleoidea</taxon>
        <taxon>Octopodiformes</taxon>
        <taxon>Octopoda</taxon>
        <taxon>Incirrata</taxon>
        <taxon>Octopodidae</taxon>
        <taxon>Octopus</taxon>
    </lineage>
</organism>
<dbReference type="EMBL" id="OX597842">
    <property type="protein sequence ID" value="CAI9743255.1"/>
    <property type="molecule type" value="Genomic_DNA"/>
</dbReference>
<name>A0AA36FLC9_OCTVU</name>
<dbReference type="Pfam" id="PF07004">
    <property type="entry name" value="SHIPPO-rpt"/>
    <property type="match status" value="1"/>
</dbReference>
<dbReference type="InterPro" id="IPR051291">
    <property type="entry name" value="CIMAP"/>
</dbReference>
<reference evidence="1" key="1">
    <citation type="submission" date="2023-08" db="EMBL/GenBank/DDBJ databases">
        <authorList>
            <person name="Alioto T."/>
            <person name="Alioto T."/>
            <person name="Gomez Garrido J."/>
        </authorList>
    </citation>
    <scope>NUCLEOTIDE SEQUENCE</scope>
</reference>
<keyword evidence="2" id="KW-1185">Reference proteome</keyword>
<evidence type="ECO:0000313" key="1">
    <source>
        <dbReference type="EMBL" id="CAI9743255.1"/>
    </source>
</evidence>
<dbReference type="InterPro" id="IPR010736">
    <property type="entry name" value="SHIPPO-rpt"/>
</dbReference>
<protein>
    <submittedName>
        <fullName evidence="1">Uncharacterized protein</fullName>
    </submittedName>
</protein>
<dbReference type="Proteomes" id="UP001162480">
    <property type="component" value="Chromosome 29"/>
</dbReference>
<accession>A0AA36FLC9</accession>